<dbReference type="Gene3D" id="1.20.5.300">
    <property type="match status" value="1"/>
</dbReference>
<dbReference type="Pfam" id="PF04102">
    <property type="entry name" value="SlyX"/>
    <property type="match status" value="1"/>
</dbReference>
<dbReference type="AlphaFoldDB" id="A0AAX4HJ81"/>
<dbReference type="EMBL" id="CP139487">
    <property type="protein sequence ID" value="WPU63295.1"/>
    <property type="molecule type" value="Genomic_DNA"/>
</dbReference>
<organism evidence="3 4">
    <name type="scientific">Peredibacter starrii</name>
    <dbReference type="NCBI Taxonomy" id="28202"/>
    <lineage>
        <taxon>Bacteria</taxon>
        <taxon>Pseudomonadati</taxon>
        <taxon>Bdellovibrionota</taxon>
        <taxon>Bacteriovoracia</taxon>
        <taxon>Bacteriovoracales</taxon>
        <taxon>Bacteriovoracaceae</taxon>
        <taxon>Peredibacter</taxon>
    </lineage>
</organism>
<feature type="coiled-coil region" evidence="1">
    <location>
        <begin position="20"/>
        <end position="47"/>
    </location>
</feature>
<dbReference type="PANTHER" id="PTHR36508">
    <property type="entry name" value="PROTEIN SLYX"/>
    <property type="match status" value="1"/>
</dbReference>
<proteinExistence type="predicted"/>
<feature type="compositionally biased region" description="Basic and acidic residues" evidence="2">
    <location>
        <begin position="58"/>
        <end position="68"/>
    </location>
</feature>
<dbReference type="Proteomes" id="UP001324634">
    <property type="component" value="Chromosome"/>
</dbReference>
<dbReference type="RefSeq" id="WP_321389744.1">
    <property type="nucleotide sequence ID" value="NZ_CP139487.1"/>
</dbReference>
<reference evidence="3 4" key="1">
    <citation type="submission" date="2023-11" db="EMBL/GenBank/DDBJ databases">
        <title>Peredibacter starrii A3.12.</title>
        <authorList>
            <person name="Mitchell R.J."/>
        </authorList>
    </citation>
    <scope>NUCLEOTIDE SEQUENCE [LARGE SCALE GENOMIC DNA]</scope>
    <source>
        <strain evidence="3 4">A3.12</strain>
    </source>
</reference>
<feature type="region of interest" description="Disordered" evidence="2">
    <location>
        <begin position="48"/>
        <end position="68"/>
    </location>
</feature>
<evidence type="ECO:0000256" key="1">
    <source>
        <dbReference type="SAM" id="Coils"/>
    </source>
</evidence>
<evidence type="ECO:0000256" key="2">
    <source>
        <dbReference type="SAM" id="MobiDB-lite"/>
    </source>
</evidence>
<sequence length="68" mass="7927">MDEKRIIDLEIRFSHLDDFIDQLNKIVTDQQRTIDRLEKEILDLKRSATGGSGVDSTRSLKDDKPPHY</sequence>
<dbReference type="KEGG" id="psti:SOO65_11425"/>
<keyword evidence="4" id="KW-1185">Reference proteome</keyword>
<name>A0AAX4HJ81_9BACT</name>
<keyword evidence="1" id="KW-0175">Coiled coil</keyword>
<evidence type="ECO:0000313" key="3">
    <source>
        <dbReference type="EMBL" id="WPU63295.1"/>
    </source>
</evidence>
<accession>A0AAX4HJ81</accession>
<dbReference type="PANTHER" id="PTHR36508:SF1">
    <property type="entry name" value="PROTEIN SLYX"/>
    <property type="match status" value="1"/>
</dbReference>
<gene>
    <name evidence="3" type="ORF">SOO65_11425</name>
</gene>
<protein>
    <submittedName>
        <fullName evidence="3">SlyX family protein</fullName>
    </submittedName>
</protein>
<evidence type="ECO:0000313" key="4">
    <source>
        <dbReference type="Proteomes" id="UP001324634"/>
    </source>
</evidence>
<dbReference type="InterPro" id="IPR007236">
    <property type="entry name" value="SlyX"/>
</dbReference>